<comment type="caution">
    <text evidence="4">The sequence shown here is derived from an EMBL/GenBank/DDBJ whole genome shotgun (WGS) entry which is preliminary data.</text>
</comment>
<feature type="region of interest" description="Disordered" evidence="1">
    <location>
        <begin position="262"/>
        <end position="310"/>
    </location>
</feature>
<dbReference type="GO" id="GO:0061632">
    <property type="term" value="F:RNA lariat debranching enzyme activator activity"/>
    <property type="evidence" value="ECO:0007669"/>
    <property type="project" value="TreeGrafter"/>
</dbReference>
<dbReference type="InterPro" id="IPR029052">
    <property type="entry name" value="Metallo-depent_PP-like"/>
</dbReference>
<feature type="domain" description="Cwf19-like C-terminal" evidence="3">
    <location>
        <begin position="310"/>
        <end position="434"/>
    </location>
</feature>
<dbReference type="PANTHER" id="PTHR12072:SF4">
    <property type="entry name" value="CWF19-LIKE PROTEIN 1"/>
    <property type="match status" value="1"/>
</dbReference>
<dbReference type="SUPFAM" id="SSF56300">
    <property type="entry name" value="Metallo-dependent phosphatases"/>
    <property type="match status" value="1"/>
</dbReference>
<dbReference type="EMBL" id="JAQQPM010000006">
    <property type="protein sequence ID" value="KAK2073177.1"/>
    <property type="molecule type" value="Genomic_DNA"/>
</dbReference>
<dbReference type="InterPro" id="IPR006768">
    <property type="entry name" value="Cwf19-like_C_dom-1"/>
</dbReference>
<dbReference type="Pfam" id="PF04677">
    <property type="entry name" value="CwfJ_C_1"/>
    <property type="match status" value="1"/>
</dbReference>
<organism evidence="4 5">
    <name type="scientific">Phyllachora maydis</name>
    <dbReference type="NCBI Taxonomy" id="1825666"/>
    <lineage>
        <taxon>Eukaryota</taxon>
        <taxon>Fungi</taxon>
        <taxon>Dikarya</taxon>
        <taxon>Ascomycota</taxon>
        <taxon>Pezizomycotina</taxon>
        <taxon>Sordariomycetes</taxon>
        <taxon>Sordariomycetidae</taxon>
        <taxon>Phyllachorales</taxon>
        <taxon>Phyllachoraceae</taxon>
        <taxon>Phyllachora</taxon>
    </lineage>
</organism>
<dbReference type="GO" id="GO:0071014">
    <property type="term" value="C:post-mRNA release spliceosomal complex"/>
    <property type="evidence" value="ECO:0007669"/>
    <property type="project" value="TreeGrafter"/>
</dbReference>
<feature type="domain" description="Cwf19-like protein C-terminal" evidence="2">
    <location>
        <begin position="513"/>
        <end position="571"/>
    </location>
</feature>
<gene>
    <name evidence="4" type="ORF">P8C59_007475</name>
</gene>
<reference evidence="4" key="1">
    <citation type="journal article" date="2023" name="Mol. Plant Microbe Interact.">
        <title>Elucidating the Obligate Nature and Biological Capacity of an Invasive Fungal Corn Pathogen.</title>
        <authorList>
            <person name="MacCready J.S."/>
            <person name="Roggenkamp E.M."/>
            <person name="Gdanetz K."/>
            <person name="Chilvers M.I."/>
        </authorList>
    </citation>
    <scope>NUCLEOTIDE SEQUENCE</scope>
    <source>
        <strain evidence="4">PM02</strain>
    </source>
</reference>
<sequence length="573" mass="62688">MAAQPPAQPPKILAIGDVNGQLEEAFSQLAKLHAQHNFAFAIISGNLFAPGQNDEALQKLLRAEIPIACPTYFTVGTTFLPGPVLLMIQDEGKFEIAPNLYFLGKRSVTKTSEGVVILTLGGVQNDEVRTGLSEDQFLPFHTADDARALQNTENVDILLTAVWPSGVWRDSKRPMPVNFASIASTSPIATLCAGVKPRYHFAGAAGHLCFEREPFYPDHGTPSIIRGLPITRFISLAPLNNPAKAKAIYAFNLTRNPIATPPADSTLSPFAPPASRKRQADDNHGFTRFAHADRDHRPRKQRRDRGPPPSPDSCFFCLGSNGVSIHLICSIGDSAYLATAKGPLPAAETFQEQGLTCPGHMIITPLNHVPTLSKEWIPQAAELAAVGKEMRLYRDSLQSFVSSASQRRLGAVTWEISRARNVHAHWQFVPVPMALVLDTIVDPDVAPGGLRISRVEAAFRVVAEDLRLGIGVEEAADDFVAADDVGGGDYMRVWVWGEVDDETNGGRVVGKTLLVRFDDGSRFDLQYPRKVLAKLLNLEKRTFWQEIGQTEAEEAADAKAFREAFKPWDFTAA</sequence>
<accession>A0AAD9IAA7</accession>
<evidence type="ECO:0000313" key="5">
    <source>
        <dbReference type="Proteomes" id="UP001217918"/>
    </source>
</evidence>
<evidence type="ECO:0000259" key="3">
    <source>
        <dbReference type="Pfam" id="PF04677"/>
    </source>
</evidence>
<dbReference type="Proteomes" id="UP001217918">
    <property type="component" value="Unassembled WGS sequence"/>
</dbReference>
<evidence type="ECO:0000259" key="2">
    <source>
        <dbReference type="Pfam" id="PF04676"/>
    </source>
</evidence>
<dbReference type="Pfam" id="PF04676">
    <property type="entry name" value="CwfJ_C_2"/>
    <property type="match status" value="1"/>
</dbReference>
<dbReference type="PANTHER" id="PTHR12072">
    <property type="entry name" value="CWF19, CELL CYCLE CONTROL PROTEIN"/>
    <property type="match status" value="1"/>
</dbReference>
<keyword evidence="5" id="KW-1185">Reference proteome</keyword>
<proteinExistence type="predicted"/>
<dbReference type="CDD" id="cd07380">
    <property type="entry name" value="MPP_CWF19_N"/>
    <property type="match status" value="1"/>
</dbReference>
<evidence type="ECO:0000256" key="1">
    <source>
        <dbReference type="SAM" id="MobiDB-lite"/>
    </source>
</evidence>
<dbReference type="InterPro" id="IPR006767">
    <property type="entry name" value="Cwf19-like_C_dom-2"/>
</dbReference>
<dbReference type="GO" id="GO:0000398">
    <property type="term" value="P:mRNA splicing, via spliceosome"/>
    <property type="evidence" value="ECO:0007669"/>
    <property type="project" value="TreeGrafter"/>
</dbReference>
<name>A0AAD9IAA7_9PEZI</name>
<feature type="compositionally biased region" description="Basic and acidic residues" evidence="1">
    <location>
        <begin position="278"/>
        <end position="296"/>
    </location>
</feature>
<protein>
    <submittedName>
        <fullName evidence="4">Uncharacterized protein</fullName>
    </submittedName>
</protein>
<dbReference type="InterPro" id="IPR040194">
    <property type="entry name" value="Cwf19-like"/>
</dbReference>
<dbReference type="AlphaFoldDB" id="A0AAD9IAA7"/>
<evidence type="ECO:0000313" key="4">
    <source>
        <dbReference type="EMBL" id="KAK2073177.1"/>
    </source>
</evidence>